<dbReference type="Pfam" id="PF06544">
    <property type="entry name" value="Prp3_C"/>
    <property type="match status" value="1"/>
</dbReference>
<accession>A0A077R302</accession>
<dbReference type="AlphaFoldDB" id="A0A077R302"/>
<dbReference type="InterPro" id="IPR059181">
    <property type="entry name" value="RWDD2A-B_C"/>
</dbReference>
<feature type="region of interest" description="Disordered" evidence="1">
    <location>
        <begin position="154"/>
        <end position="173"/>
    </location>
</feature>
<dbReference type="PANTHER" id="PTHR15955:SF8">
    <property type="entry name" value="RWD DOMAIN-CONTAINING PROTEIN 2B-RELATED"/>
    <property type="match status" value="1"/>
</dbReference>
<dbReference type="PANTHER" id="PTHR15955">
    <property type="entry name" value="RWD DOMAIN CONTAINING PROTEIN 2"/>
    <property type="match status" value="1"/>
</dbReference>
<protein>
    <recommendedName>
        <fullName evidence="2">Small nuclear ribonucleoprotein Prp3 C-terminal domain-containing protein</fullName>
    </recommendedName>
</protein>
<dbReference type="EMBL" id="HG529499">
    <property type="protein sequence ID" value="CDI51339.1"/>
    <property type="molecule type" value="Genomic_DNA"/>
</dbReference>
<dbReference type="InterPro" id="IPR017359">
    <property type="entry name" value="Phi-like"/>
</dbReference>
<sequence length="332" mass="36776">MASAPLLTLRYRVLDDVAQDLDMVIQSSPEDEWSWEGASLSEREAWLGFVQRPSSLSALTEYVPGLTGKIQVLPGVALRFSLLSQSPHTSKLEAAVDVSAPSLAWESIAKIRSALIDRSKQWEEDGIDSLFFFDLLATAQTLLGDKPDLLASQNDSNIFNNSPKSDSPSRSTDLSPIELSRAMFWSHHLIAPSKLKDFNNWCPELSLWGVLRAGYPGYLCFEGEKEAVDEMVRRVKGLQWHAIQLRVQRSWTCILEKDSAKTGTREQALLSCALAKNHSDNKSEEQDEGEKLRTGCEVIENLGEFVERLKGCGLELDEVEGVLGIKVSGGGH</sequence>
<name>A0A077R302_9BASI</name>
<dbReference type="CDD" id="cd24163">
    <property type="entry name" value="RWDD2_C"/>
    <property type="match status" value="1"/>
</dbReference>
<evidence type="ECO:0000259" key="2">
    <source>
        <dbReference type="Pfam" id="PF06544"/>
    </source>
</evidence>
<feature type="domain" description="Small nuclear ribonucleoprotein Prp3 C-terminal" evidence="2">
    <location>
        <begin position="182"/>
        <end position="283"/>
    </location>
</feature>
<evidence type="ECO:0000313" key="3">
    <source>
        <dbReference type="EMBL" id="CDI51339.1"/>
    </source>
</evidence>
<reference evidence="3" key="1">
    <citation type="journal article" date="2014" name="Genome Biol. Evol.">
        <title>Gene Loss Rather Than Gene Gain Is Associated with a Host Jump from Monocots to Dicots in the Smut Fungus Melanopsichium pennsylvanicum.</title>
        <authorList>
            <person name="Sharma R."/>
            <person name="Mishra B."/>
            <person name="Runge F."/>
            <person name="Thines M."/>
        </authorList>
    </citation>
    <scope>NUCLEOTIDE SEQUENCE</scope>
    <source>
        <strain evidence="3">4</strain>
    </source>
</reference>
<proteinExistence type="predicted"/>
<organism evidence="3">
    <name type="scientific">Melanopsichium pennsylvanicum 4</name>
    <dbReference type="NCBI Taxonomy" id="1398559"/>
    <lineage>
        <taxon>Eukaryota</taxon>
        <taxon>Fungi</taxon>
        <taxon>Dikarya</taxon>
        <taxon>Basidiomycota</taxon>
        <taxon>Ustilaginomycotina</taxon>
        <taxon>Ustilaginomycetes</taxon>
        <taxon>Ustilaginales</taxon>
        <taxon>Ustilaginaceae</taxon>
        <taxon>Melanopsichium</taxon>
    </lineage>
</organism>
<dbReference type="InterPro" id="IPR010541">
    <property type="entry name" value="Prp3_C"/>
</dbReference>
<evidence type="ECO:0000256" key="1">
    <source>
        <dbReference type="SAM" id="MobiDB-lite"/>
    </source>
</evidence>